<name>A0A1E1LMT7_9HELO</name>
<dbReference type="AlphaFoldDB" id="A0A1E1LMT7"/>
<dbReference type="EMBL" id="FJUW01000063">
    <property type="protein sequence ID" value="CZT11784.1"/>
    <property type="molecule type" value="Genomic_DNA"/>
</dbReference>
<evidence type="ECO:0000313" key="1">
    <source>
        <dbReference type="EMBL" id="CZT11784.1"/>
    </source>
</evidence>
<gene>
    <name evidence="1" type="ORF">RCO7_15153</name>
</gene>
<protein>
    <submittedName>
        <fullName evidence="1">Uncharacterized protein</fullName>
    </submittedName>
</protein>
<comment type="caution">
    <text evidence="1">The sequence shown here is derived from an EMBL/GenBank/DDBJ whole genome shotgun (WGS) entry which is preliminary data.</text>
</comment>
<evidence type="ECO:0000313" key="2">
    <source>
        <dbReference type="Proteomes" id="UP000178129"/>
    </source>
</evidence>
<dbReference type="Proteomes" id="UP000178129">
    <property type="component" value="Unassembled WGS sequence"/>
</dbReference>
<sequence>MHCVTVESLVIFDSRITICNKNAERFKTSLIRNQEPETIAR</sequence>
<dbReference type="InParanoid" id="A0A1E1LMT7"/>
<keyword evidence="2" id="KW-1185">Reference proteome</keyword>
<proteinExistence type="predicted"/>
<accession>A0A1E1LMT7</accession>
<organism evidence="1 2">
    <name type="scientific">Rhynchosporium graminicola</name>
    <dbReference type="NCBI Taxonomy" id="2792576"/>
    <lineage>
        <taxon>Eukaryota</taxon>
        <taxon>Fungi</taxon>
        <taxon>Dikarya</taxon>
        <taxon>Ascomycota</taxon>
        <taxon>Pezizomycotina</taxon>
        <taxon>Leotiomycetes</taxon>
        <taxon>Helotiales</taxon>
        <taxon>Ploettnerulaceae</taxon>
        <taxon>Rhynchosporium</taxon>
    </lineage>
</organism>
<reference evidence="2" key="1">
    <citation type="submission" date="2016-03" db="EMBL/GenBank/DDBJ databases">
        <authorList>
            <person name="Ploux O."/>
        </authorList>
    </citation>
    <scope>NUCLEOTIDE SEQUENCE [LARGE SCALE GENOMIC DNA]</scope>
    <source>
        <strain evidence="2">UK7</strain>
    </source>
</reference>